<dbReference type="Proteomes" id="UP000198741">
    <property type="component" value="Chromosome I"/>
</dbReference>
<reference evidence="2 3" key="1">
    <citation type="submission" date="2016-10" db="EMBL/GenBank/DDBJ databases">
        <authorList>
            <person name="de Groot N.N."/>
        </authorList>
    </citation>
    <scope>NUCLEOTIDE SEQUENCE [LARGE SCALE GENOMIC DNA]</scope>
    <source>
        <strain evidence="3">P4-7,KCTC 19426,CECT 7604</strain>
    </source>
</reference>
<evidence type="ECO:0000256" key="1">
    <source>
        <dbReference type="SAM" id="MobiDB-lite"/>
    </source>
</evidence>
<dbReference type="EMBL" id="LT629710">
    <property type="protein sequence ID" value="SDO63798.1"/>
    <property type="molecule type" value="Genomic_DNA"/>
</dbReference>
<organism evidence="2 3">
    <name type="scientific">Nakamurella panacisegetis</name>
    <dbReference type="NCBI Taxonomy" id="1090615"/>
    <lineage>
        <taxon>Bacteria</taxon>
        <taxon>Bacillati</taxon>
        <taxon>Actinomycetota</taxon>
        <taxon>Actinomycetes</taxon>
        <taxon>Nakamurellales</taxon>
        <taxon>Nakamurellaceae</taxon>
        <taxon>Nakamurella</taxon>
    </lineage>
</organism>
<feature type="region of interest" description="Disordered" evidence="1">
    <location>
        <begin position="66"/>
        <end position="223"/>
    </location>
</feature>
<dbReference type="AlphaFoldDB" id="A0A1H0L6F7"/>
<accession>A0A1H0L6F7</accession>
<name>A0A1H0L6F7_9ACTN</name>
<protein>
    <submittedName>
        <fullName evidence="2">Uncharacterized protein</fullName>
    </submittedName>
</protein>
<sequence>MLKGVLSATRGCRSRVAPYPDHAGAMFHVKHGLRRGHRYPPLPPPSHLHRRSGWVGFRVVRPGPRFGPARAQWDQRSEMAQHRSMTDASSPPCSPLAPGRRRVYSRRTPDRKALGRATGNGASVVTTRPPRPSIDPRLLDVSRETSTGVEAPGSPSRRFTSAVRHRPGTGQAARGPVPATSSASRSRSRSRSRLAVRGMNIPLAAVHPPTRPGISYRPPGEAD</sequence>
<feature type="compositionally biased region" description="Basic and acidic residues" evidence="1">
    <location>
        <begin position="73"/>
        <end position="85"/>
    </location>
</feature>
<evidence type="ECO:0000313" key="2">
    <source>
        <dbReference type="EMBL" id="SDO63798.1"/>
    </source>
</evidence>
<evidence type="ECO:0000313" key="3">
    <source>
        <dbReference type="Proteomes" id="UP000198741"/>
    </source>
</evidence>
<keyword evidence="3" id="KW-1185">Reference proteome</keyword>
<gene>
    <name evidence="2" type="ORF">SAMN04515671_1553</name>
</gene>
<proteinExistence type="predicted"/>